<keyword evidence="2" id="KW-0812">Transmembrane</keyword>
<evidence type="ECO:0000256" key="2">
    <source>
        <dbReference type="SAM" id="Phobius"/>
    </source>
</evidence>
<proteinExistence type="predicted"/>
<gene>
    <name evidence="3" type="ORF">GCM10022381_24720</name>
</gene>
<feature type="transmembrane region" description="Helical" evidence="2">
    <location>
        <begin position="38"/>
        <end position="63"/>
    </location>
</feature>
<reference evidence="4" key="1">
    <citation type="journal article" date="2019" name="Int. J. Syst. Evol. Microbiol.">
        <title>The Global Catalogue of Microorganisms (GCM) 10K type strain sequencing project: providing services to taxonomists for standard genome sequencing and annotation.</title>
        <authorList>
            <consortium name="The Broad Institute Genomics Platform"/>
            <consortium name="The Broad Institute Genome Sequencing Center for Infectious Disease"/>
            <person name="Wu L."/>
            <person name="Ma J."/>
        </authorList>
    </citation>
    <scope>NUCLEOTIDE SEQUENCE [LARGE SCALE GENOMIC DNA]</scope>
    <source>
        <strain evidence="4">JCM 17021</strain>
    </source>
</reference>
<dbReference type="EMBL" id="BAABCN010000007">
    <property type="protein sequence ID" value="GAA3881517.1"/>
    <property type="molecule type" value="Genomic_DNA"/>
</dbReference>
<name>A0ABP7KLV2_9MICO</name>
<evidence type="ECO:0000313" key="3">
    <source>
        <dbReference type="EMBL" id="GAA3881517.1"/>
    </source>
</evidence>
<evidence type="ECO:0000256" key="1">
    <source>
        <dbReference type="SAM" id="MobiDB-lite"/>
    </source>
</evidence>
<dbReference type="Proteomes" id="UP001501803">
    <property type="component" value="Unassembled WGS sequence"/>
</dbReference>
<comment type="caution">
    <text evidence="3">The sequence shown here is derived from an EMBL/GenBank/DDBJ whole genome shotgun (WGS) entry which is preliminary data.</text>
</comment>
<evidence type="ECO:0000313" key="4">
    <source>
        <dbReference type="Proteomes" id="UP001501803"/>
    </source>
</evidence>
<keyword evidence="4" id="KW-1185">Reference proteome</keyword>
<organism evidence="3 4">
    <name type="scientific">Leifsonia kafniensis</name>
    <dbReference type="NCBI Taxonomy" id="475957"/>
    <lineage>
        <taxon>Bacteria</taxon>
        <taxon>Bacillati</taxon>
        <taxon>Actinomycetota</taxon>
        <taxon>Actinomycetes</taxon>
        <taxon>Micrococcales</taxon>
        <taxon>Microbacteriaceae</taxon>
        <taxon>Leifsonia</taxon>
    </lineage>
</organism>
<evidence type="ECO:0008006" key="5">
    <source>
        <dbReference type="Google" id="ProtNLM"/>
    </source>
</evidence>
<accession>A0ABP7KLV2</accession>
<feature type="region of interest" description="Disordered" evidence="1">
    <location>
        <begin position="1"/>
        <end position="28"/>
    </location>
</feature>
<protein>
    <recommendedName>
        <fullName evidence="5">Ribosomally synthesized peptide with SipW-like signal peptide</fullName>
    </recommendedName>
</protein>
<sequence>MNSPEDAGLAPGEAATSAEPATFTKPAKPAKRSVTRSLITTALALFAAVCLATVAAGGSYAYLNSTAQLSGPVTLTAGTASLTVDATLAGLSTTTLYPGTTSYGTATITNTGVVPLIVTAAGAGGSSAPTLDSGVTLTIGVVSATGGCVAGFTGWTGTLAQAGAVPLGTFGIVGPTKTQVLCVAVTLPTNAPSTSQGLSTSLSFAINGTQTN</sequence>
<keyword evidence="2" id="KW-1133">Transmembrane helix</keyword>
<keyword evidence="2" id="KW-0472">Membrane</keyword>
<dbReference type="RefSeq" id="WP_345067001.1">
    <property type="nucleotide sequence ID" value="NZ_BAABCN010000007.1"/>
</dbReference>